<evidence type="ECO:0000256" key="3">
    <source>
        <dbReference type="ARBA" id="ARBA00022729"/>
    </source>
</evidence>
<feature type="disulfide bond" evidence="6">
    <location>
        <begin position="108"/>
        <end position="113"/>
    </location>
</feature>
<evidence type="ECO:0000256" key="1">
    <source>
        <dbReference type="ARBA" id="ARBA00004418"/>
    </source>
</evidence>
<dbReference type="RefSeq" id="WP_005273199.1">
    <property type="nucleotide sequence ID" value="NZ_CP124240.1"/>
</dbReference>
<keyword evidence="4" id="KW-0574">Periplasm</keyword>
<evidence type="ECO:0000256" key="4">
    <source>
        <dbReference type="ARBA" id="ARBA00022764"/>
    </source>
</evidence>
<evidence type="ECO:0000313" key="8">
    <source>
        <dbReference type="EMBL" id="PHZ28169.1"/>
    </source>
</evidence>
<feature type="signal peptide" evidence="7">
    <location>
        <begin position="1"/>
        <end position="24"/>
    </location>
</feature>
<comment type="caution">
    <text evidence="8">The sequence shown here is derived from an EMBL/GenBank/DDBJ whole genome shotgun (WGS) entry which is preliminary data.</text>
</comment>
<dbReference type="SUPFAM" id="SSF89872">
    <property type="entry name" value="Inhibitor of vertebrate lysozyme, Ivy"/>
    <property type="match status" value="1"/>
</dbReference>
<dbReference type="Proteomes" id="UP000229378">
    <property type="component" value="Unassembled WGS sequence"/>
</dbReference>
<evidence type="ECO:0000256" key="6">
    <source>
        <dbReference type="PIRSR" id="PIRSR009103-2"/>
    </source>
</evidence>
<keyword evidence="3 7" id="KW-0732">Signal</keyword>
<feature type="site" description="Important for lysozyme inhibition" evidence="5">
    <location>
        <position position="111"/>
    </location>
</feature>
<evidence type="ECO:0000256" key="5">
    <source>
        <dbReference type="PIRSR" id="PIRSR009103-1"/>
    </source>
</evidence>
<organism evidence="8 9">
    <name type="scientific">Yersinia bercovieri</name>
    <dbReference type="NCBI Taxonomy" id="634"/>
    <lineage>
        <taxon>Bacteria</taxon>
        <taxon>Pseudomonadati</taxon>
        <taxon>Pseudomonadota</taxon>
        <taxon>Gammaproteobacteria</taxon>
        <taxon>Enterobacterales</taxon>
        <taxon>Yersiniaceae</taxon>
        <taxon>Yersinia</taxon>
    </lineage>
</organism>
<dbReference type="InterPro" id="IPR014453">
    <property type="entry name" value="Inhibitor_vertebrate_lysozyme"/>
</dbReference>
<evidence type="ECO:0000256" key="2">
    <source>
        <dbReference type="ARBA" id="ARBA00009724"/>
    </source>
</evidence>
<dbReference type="GeneID" id="89597782"/>
<comment type="subcellular location">
    <subcellularLocation>
        <location evidence="1">Periplasm</location>
    </subcellularLocation>
</comment>
<dbReference type="EMBL" id="PEHN01000005">
    <property type="protein sequence ID" value="PHZ28169.1"/>
    <property type="molecule type" value="Genomic_DNA"/>
</dbReference>
<dbReference type="Gene3D" id="3.40.1420.10">
    <property type="entry name" value="Inhibitor of vertebrate lysozyme"/>
    <property type="match status" value="1"/>
</dbReference>
<dbReference type="InterPro" id="IPR036501">
    <property type="entry name" value="Inhibitor_vert_lysozyme_sf"/>
</dbReference>
<dbReference type="AlphaFoldDB" id="A0A2G4U4J8"/>
<feature type="chain" id="PRO_5014752327" evidence="7">
    <location>
        <begin position="25"/>
        <end position="180"/>
    </location>
</feature>
<comment type="similarity">
    <text evidence="2">Belongs to the ivy family.</text>
</comment>
<dbReference type="PIRSF" id="PIRSF009103">
    <property type="entry name" value="Ivy"/>
    <property type="match status" value="1"/>
</dbReference>
<evidence type="ECO:0000256" key="7">
    <source>
        <dbReference type="SAM" id="SignalP"/>
    </source>
</evidence>
<name>A0A2G4U4J8_YERBE</name>
<gene>
    <name evidence="8" type="ORF">CS533_07895</name>
</gene>
<accession>A0A2G4U4J8</accession>
<reference evidence="8 9" key="1">
    <citation type="submission" date="2017-10" db="EMBL/GenBank/DDBJ databases">
        <authorList>
            <person name="Banno H."/>
            <person name="Chua N.-H."/>
        </authorList>
    </citation>
    <scope>NUCLEOTIDE SEQUENCE [LARGE SCALE GENOMIC DNA]</scope>
    <source>
        <strain evidence="8 9">SCPM-O-B-7607</strain>
    </source>
</reference>
<proteinExistence type="inferred from homology"/>
<evidence type="ECO:0000313" key="9">
    <source>
        <dbReference type="Proteomes" id="UP000229378"/>
    </source>
</evidence>
<dbReference type="Pfam" id="PF08816">
    <property type="entry name" value="Ivy"/>
    <property type="match status" value="1"/>
</dbReference>
<sequence length="180" mass="20064">MKGHKTLHCLAAAVILSASSWAFAQPASATSTVLASSISTSAPSQATPAKPLPTTADLLQQPVYKNSWQKMTKSQKNLPAWARKGVGTSGPYEVINWAGQQYKVGRICKPHDCSNQFMWVAFSQNKKQVWQAWGMRVSVEDKPQALDNPSQFATYQWLGRPDEHIQALLKKQLQQDPNWR</sequence>
<protein>
    <submittedName>
        <fullName evidence="8">Inhibitor of vertebrate lysozyme</fullName>
    </submittedName>
</protein>
<keyword evidence="6" id="KW-1015">Disulfide bond</keyword>
<dbReference type="GO" id="GO:0042597">
    <property type="term" value="C:periplasmic space"/>
    <property type="evidence" value="ECO:0007669"/>
    <property type="project" value="UniProtKB-SubCell"/>
</dbReference>